<evidence type="ECO:0000256" key="4">
    <source>
        <dbReference type="PROSITE-ProRule" id="PRU01248"/>
    </source>
</evidence>
<dbReference type="InterPro" id="IPR002104">
    <property type="entry name" value="Integrase_catalytic"/>
</dbReference>
<dbReference type="CDD" id="cd00397">
    <property type="entry name" value="DNA_BRE_C"/>
    <property type="match status" value="1"/>
</dbReference>
<dbReference type="Pfam" id="PF02899">
    <property type="entry name" value="Phage_int_SAM_1"/>
    <property type="match status" value="1"/>
</dbReference>
<keyword evidence="3" id="KW-0233">DNA recombination</keyword>
<protein>
    <submittedName>
        <fullName evidence="7">Tyrosine-type recombinase/integrase</fullName>
    </submittedName>
</protein>
<sequence length="332" mass="38650">MTQNLEPIAPQKAVDLYLAQREDDASERTVQAHRYRLKHFVRWCGQENLTNLNGLTGRRLYDYRLWRKDDGDLNPVSLRTQLSTLRAFVRFCESIDAVESGTHEEILLPTLDANEDVKDEMLDGERAGKIREYLERFEYASRKHVLFEMFWATSIRMGTLHSLDLEDFRSEEQALAIRHRPDEGTSLKNGKRAERTIALPERTCEVLSDWITHTRPDVTDDNGREPLITTKQGRVSQSNIRALVYHITRPCYHGESCCCAEQYPYSYASKCEQSRSPHCLRKGSLTHLLKNDVPKQVVSDRADVSPDILDRHYNKMTEEEKMEQRREYLDSV</sequence>
<feature type="domain" description="Core-binding (CB)" evidence="6">
    <location>
        <begin position="8"/>
        <end position="93"/>
    </location>
</feature>
<dbReference type="Gene3D" id="1.10.150.130">
    <property type="match status" value="1"/>
</dbReference>
<dbReference type="Pfam" id="PF00589">
    <property type="entry name" value="Phage_integrase"/>
    <property type="match status" value="1"/>
</dbReference>
<dbReference type="AlphaFoldDB" id="A0A5N5UGE5"/>
<proteinExistence type="predicted"/>
<name>A0A5N5UGE5_9EURY</name>
<dbReference type="GO" id="GO:0003677">
    <property type="term" value="F:DNA binding"/>
    <property type="evidence" value="ECO:0007669"/>
    <property type="project" value="UniProtKB-UniRule"/>
</dbReference>
<dbReference type="OrthoDB" id="198497at2157"/>
<dbReference type="PANTHER" id="PTHR30349">
    <property type="entry name" value="PHAGE INTEGRASE-RELATED"/>
    <property type="match status" value="1"/>
</dbReference>
<accession>A0A5N5UGE5</accession>
<evidence type="ECO:0000313" key="8">
    <source>
        <dbReference type="Proteomes" id="UP000326302"/>
    </source>
</evidence>
<dbReference type="PROSITE" id="PS51900">
    <property type="entry name" value="CB"/>
    <property type="match status" value="1"/>
</dbReference>
<dbReference type="InterPro" id="IPR010998">
    <property type="entry name" value="Integrase_recombinase_N"/>
</dbReference>
<dbReference type="PROSITE" id="PS51898">
    <property type="entry name" value="TYR_RECOMBINASE"/>
    <property type="match status" value="1"/>
</dbReference>
<keyword evidence="1" id="KW-0229">DNA integration</keyword>
<keyword evidence="2 4" id="KW-0238">DNA-binding</keyword>
<dbReference type="InterPro" id="IPR013762">
    <property type="entry name" value="Integrase-like_cat_sf"/>
</dbReference>
<dbReference type="InterPro" id="IPR050090">
    <property type="entry name" value="Tyrosine_recombinase_XerCD"/>
</dbReference>
<dbReference type="Gene3D" id="1.10.443.10">
    <property type="entry name" value="Intergrase catalytic core"/>
    <property type="match status" value="1"/>
</dbReference>
<dbReference type="RefSeq" id="WP_152119646.1">
    <property type="nucleotide sequence ID" value="NZ_QJOW01000002.1"/>
</dbReference>
<dbReference type="InterPro" id="IPR044068">
    <property type="entry name" value="CB"/>
</dbReference>
<evidence type="ECO:0000256" key="2">
    <source>
        <dbReference type="ARBA" id="ARBA00023125"/>
    </source>
</evidence>
<dbReference type="InterPro" id="IPR004107">
    <property type="entry name" value="Integrase_SAM-like_N"/>
</dbReference>
<dbReference type="Proteomes" id="UP000326302">
    <property type="component" value="Unassembled WGS sequence"/>
</dbReference>
<evidence type="ECO:0000256" key="1">
    <source>
        <dbReference type="ARBA" id="ARBA00022908"/>
    </source>
</evidence>
<reference evidence="7 8" key="1">
    <citation type="submission" date="2019-10" db="EMBL/GenBank/DDBJ databases">
        <title>Unraveling microbial dark matter from salterns through culturing: the case of the genus Halosegnis.</title>
        <authorList>
            <person name="Duran-Viseras A."/>
            <person name="Andrei A.-S."/>
            <person name="Vera-Gargallo B."/>
            <person name="Ghai R."/>
            <person name="Sanchez-Porro C."/>
            <person name="Ventosa A."/>
        </authorList>
    </citation>
    <scope>NUCLEOTIDE SEQUENCE [LARGE SCALE GENOMIC DNA]</scope>
    <source>
        <strain evidence="7 8">F17-44</strain>
    </source>
</reference>
<dbReference type="EMBL" id="QJOW01000002">
    <property type="protein sequence ID" value="KAB7516761.1"/>
    <property type="molecule type" value="Genomic_DNA"/>
</dbReference>
<dbReference type="GO" id="GO:0015074">
    <property type="term" value="P:DNA integration"/>
    <property type="evidence" value="ECO:0007669"/>
    <property type="project" value="UniProtKB-KW"/>
</dbReference>
<gene>
    <name evidence="7" type="ORF">DMP03_05185</name>
</gene>
<dbReference type="GO" id="GO:0006310">
    <property type="term" value="P:DNA recombination"/>
    <property type="evidence" value="ECO:0007669"/>
    <property type="project" value="UniProtKB-KW"/>
</dbReference>
<evidence type="ECO:0000259" key="6">
    <source>
        <dbReference type="PROSITE" id="PS51900"/>
    </source>
</evidence>
<dbReference type="InterPro" id="IPR011010">
    <property type="entry name" value="DNA_brk_join_enz"/>
</dbReference>
<evidence type="ECO:0000313" key="7">
    <source>
        <dbReference type="EMBL" id="KAB7516761.1"/>
    </source>
</evidence>
<comment type="caution">
    <text evidence="7">The sequence shown here is derived from an EMBL/GenBank/DDBJ whole genome shotgun (WGS) entry which is preliminary data.</text>
</comment>
<evidence type="ECO:0000256" key="3">
    <source>
        <dbReference type="ARBA" id="ARBA00023172"/>
    </source>
</evidence>
<dbReference type="PANTHER" id="PTHR30349:SF41">
    <property type="entry name" value="INTEGRASE_RECOMBINASE PROTEIN MJ0367-RELATED"/>
    <property type="match status" value="1"/>
</dbReference>
<evidence type="ECO:0000259" key="5">
    <source>
        <dbReference type="PROSITE" id="PS51898"/>
    </source>
</evidence>
<dbReference type="SUPFAM" id="SSF56349">
    <property type="entry name" value="DNA breaking-rejoining enzymes"/>
    <property type="match status" value="1"/>
</dbReference>
<organism evidence="7 8">
    <name type="scientific">Halosegnis rubeus</name>
    <dbReference type="NCBI Taxonomy" id="2212850"/>
    <lineage>
        <taxon>Archaea</taxon>
        <taxon>Methanobacteriati</taxon>
        <taxon>Methanobacteriota</taxon>
        <taxon>Stenosarchaea group</taxon>
        <taxon>Halobacteria</taxon>
        <taxon>Halobacteriales</taxon>
        <taxon>Natronomonadaceae</taxon>
        <taxon>Halosegnis</taxon>
    </lineage>
</organism>
<feature type="domain" description="Tyr recombinase" evidence="5">
    <location>
        <begin position="117"/>
        <end position="326"/>
    </location>
</feature>